<dbReference type="GO" id="GO:0005975">
    <property type="term" value="P:carbohydrate metabolic process"/>
    <property type="evidence" value="ECO:0007669"/>
    <property type="project" value="InterPro"/>
</dbReference>
<dbReference type="InterPro" id="IPR050406">
    <property type="entry name" value="FGGY_Carb_Kinase"/>
</dbReference>
<keyword evidence="10" id="KW-1185">Reference proteome</keyword>
<dbReference type="Proteomes" id="UP000521676">
    <property type="component" value="Unassembled WGS sequence"/>
</dbReference>
<dbReference type="EMBL" id="JACATZ010000001">
    <property type="protein sequence ID" value="NWJ44289.1"/>
    <property type="molecule type" value="Genomic_DNA"/>
</dbReference>
<evidence type="ECO:0000259" key="6">
    <source>
        <dbReference type="Pfam" id="PF02782"/>
    </source>
</evidence>
<dbReference type="InterPro" id="IPR018485">
    <property type="entry name" value="FGGY_C"/>
</dbReference>
<evidence type="ECO:0000259" key="5">
    <source>
        <dbReference type="Pfam" id="PF00370"/>
    </source>
</evidence>
<dbReference type="Gene3D" id="3.30.420.40">
    <property type="match status" value="2"/>
</dbReference>
<comment type="similarity">
    <text evidence="1 4">Belongs to the FGGY kinase family.</text>
</comment>
<dbReference type="SUPFAM" id="SSF53067">
    <property type="entry name" value="Actin-like ATPase domain"/>
    <property type="match status" value="2"/>
</dbReference>
<reference evidence="7 9" key="1">
    <citation type="submission" date="2020-06" db="EMBL/GenBank/DDBJ databases">
        <title>Anoxygenic phototrophic Chloroflexota member uses a Type I reaction center.</title>
        <authorList>
            <person name="Tsuji J.M."/>
            <person name="Shaw N.A."/>
            <person name="Nagashima S."/>
            <person name="Venkiteswaran J."/>
            <person name="Schiff S.L."/>
            <person name="Hanada S."/>
            <person name="Tank M."/>
            <person name="Neufeld J.D."/>
        </authorList>
    </citation>
    <scope>NUCLEOTIDE SEQUENCE [LARGE SCALE GENOMIC DNA]</scope>
    <source>
        <strain evidence="7">L227-S17</strain>
    </source>
</reference>
<dbReference type="InterPro" id="IPR000577">
    <property type="entry name" value="Carb_kinase_FGGY"/>
</dbReference>
<gene>
    <name evidence="7" type="ORF">HXX08_00275</name>
    <name evidence="8" type="ORF">OZ401_001974</name>
</gene>
<dbReference type="PROSITE" id="PS00445">
    <property type="entry name" value="FGGY_KINASES_2"/>
    <property type="match status" value="1"/>
</dbReference>
<organism evidence="7 9">
    <name type="scientific">Candidatus Chlorohelix allophototropha</name>
    <dbReference type="NCBI Taxonomy" id="3003348"/>
    <lineage>
        <taxon>Bacteria</taxon>
        <taxon>Bacillati</taxon>
        <taxon>Chloroflexota</taxon>
        <taxon>Chloroflexia</taxon>
        <taxon>Candidatus Chloroheliales</taxon>
        <taxon>Candidatus Chloroheliaceae</taxon>
        <taxon>Candidatus Chlorohelix</taxon>
    </lineage>
</organism>
<evidence type="ECO:0000313" key="8">
    <source>
        <dbReference type="EMBL" id="WJW66184.1"/>
    </source>
</evidence>
<evidence type="ECO:0000256" key="2">
    <source>
        <dbReference type="ARBA" id="ARBA00022679"/>
    </source>
</evidence>
<evidence type="ECO:0000256" key="4">
    <source>
        <dbReference type="RuleBase" id="RU003733"/>
    </source>
</evidence>
<accession>A0A8T7LY16</accession>
<sequence length="514" mass="56272">MSGELVLGIDIGTYSSKGVLCDASGKVLATRAVEHGLSLPKPGWAEQDGETIWWSDFIKLCRSLPSEAGCSPEEIAAVAVSGLGPDLLPLDEKSRPLRPAILYGIDTRAYNEIEQLNRQFGEQELYELSGMALTSQAIGPKLLWLKNNEPEIYRQTRYITSCSSYLVQRLTGEYVLDYHTASHFNPLFDIRNLKWTDRFAEPIWDVEKLPRLAWATEIGGQVTTQASKETGLKSGTPVTTGTIDAVAEALSVGVVEPGDMMLMYGTTFFFILVAEKPVTDPRMWLTAYANSGNYAVAGGMSTTGALTRWFRDQLAPDLLAAEQKGGAPAYAILSEEAGHVPPGARGLLVLPHFQGERTPIHDPHARGLFAGLTLTHTRTEMYRAVLEATAYGVNQNLQVMQEMGAKPKRLVAVGGGAKSKTWLQIVSDVTGTSQDVPQQIIGASYGDAFLAAYASGLVKDFDTLSKVWVGTPARIEPDAKNHALYNEYYDLFLQMYRQTSEISHRLARLGAQDF</sequence>
<dbReference type="EMBL" id="CP128399">
    <property type="protein sequence ID" value="WJW66184.1"/>
    <property type="molecule type" value="Genomic_DNA"/>
</dbReference>
<protein>
    <submittedName>
        <fullName evidence="7">FGGY-family carbohydrate kinase</fullName>
    </submittedName>
</protein>
<dbReference type="InterPro" id="IPR043129">
    <property type="entry name" value="ATPase_NBD"/>
</dbReference>
<dbReference type="Pfam" id="PF00370">
    <property type="entry name" value="FGGY_N"/>
    <property type="match status" value="1"/>
</dbReference>
<evidence type="ECO:0000313" key="9">
    <source>
        <dbReference type="Proteomes" id="UP000521676"/>
    </source>
</evidence>
<dbReference type="GO" id="GO:0016773">
    <property type="term" value="F:phosphotransferase activity, alcohol group as acceptor"/>
    <property type="evidence" value="ECO:0007669"/>
    <property type="project" value="InterPro"/>
</dbReference>
<evidence type="ECO:0000256" key="1">
    <source>
        <dbReference type="ARBA" id="ARBA00009156"/>
    </source>
</evidence>
<dbReference type="GO" id="GO:0016301">
    <property type="term" value="F:kinase activity"/>
    <property type="evidence" value="ECO:0007669"/>
    <property type="project" value="UniProtKB-KW"/>
</dbReference>
<dbReference type="RefSeq" id="WP_341468065.1">
    <property type="nucleotide sequence ID" value="NZ_CP128399.1"/>
</dbReference>
<proteinExistence type="inferred from homology"/>
<dbReference type="CDD" id="cd07804">
    <property type="entry name" value="ASKHA_NBD_FGGY_RrXK-like"/>
    <property type="match status" value="1"/>
</dbReference>
<feature type="domain" description="Carbohydrate kinase FGGY N-terminal" evidence="5">
    <location>
        <begin position="6"/>
        <end position="250"/>
    </location>
</feature>
<dbReference type="Proteomes" id="UP001431572">
    <property type="component" value="Chromosome 1"/>
</dbReference>
<evidence type="ECO:0000313" key="10">
    <source>
        <dbReference type="Proteomes" id="UP001431572"/>
    </source>
</evidence>
<dbReference type="AlphaFoldDB" id="A0A8T7LY16"/>
<keyword evidence="3 4" id="KW-0418">Kinase</keyword>
<dbReference type="Pfam" id="PF02782">
    <property type="entry name" value="FGGY_C"/>
    <property type="match status" value="1"/>
</dbReference>
<reference evidence="8" key="2">
    <citation type="journal article" date="2024" name="Nature">
        <title>Anoxygenic phototroph of the Chloroflexota uses a type I reaction centre.</title>
        <authorList>
            <person name="Tsuji J.M."/>
            <person name="Shaw N.A."/>
            <person name="Nagashima S."/>
            <person name="Venkiteswaran J.J."/>
            <person name="Schiff S.L."/>
            <person name="Watanabe T."/>
            <person name="Fukui M."/>
            <person name="Hanada S."/>
            <person name="Tank M."/>
            <person name="Neufeld J.D."/>
        </authorList>
    </citation>
    <scope>NUCLEOTIDE SEQUENCE</scope>
    <source>
        <strain evidence="8">L227-S17</strain>
    </source>
</reference>
<evidence type="ECO:0000313" key="7">
    <source>
        <dbReference type="EMBL" id="NWJ44289.1"/>
    </source>
</evidence>
<name>A0A8T7LY16_9CHLR</name>
<dbReference type="InterPro" id="IPR018484">
    <property type="entry name" value="FGGY_N"/>
</dbReference>
<dbReference type="PANTHER" id="PTHR43095">
    <property type="entry name" value="SUGAR KINASE"/>
    <property type="match status" value="1"/>
</dbReference>
<dbReference type="InterPro" id="IPR018483">
    <property type="entry name" value="Carb_kinase_FGGY_CS"/>
</dbReference>
<keyword evidence="2 4" id="KW-0808">Transferase</keyword>
<feature type="domain" description="Carbohydrate kinase FGGY C-terminal" evidence="6">
    <location>
        <begin position="261"/>
        <end position="454"/>
    </location>
</feature>
<dbReference type="PIRSF" id="PIRSF000538">
    <property type="entry name" value="GlpK"/>
    <property type="match status" value="1"/>
</dbReference>
<evidence type="ECO:0000256" key="3">
    <source>
        <dbReference type="ARBA" id="ARBA00022777"/>
    </source>
</evidence>